<dbReference type="InterPro" id="IPR012674">
    <property type="entry name" value="Calycin"/>
</dbReference>
<dbReference type="Gene3D" id="2.40.128.20">
    <property type="match status" value="1"/>
</dbReference>
<dbReference type="EMBL" id="GFAC01006434">
    <property type="protein sequence ID" value="JAT92754.1"/>
    <property type="molecule type" value="mRNA"/>
</dbReference>
<dbReference type="AlphaFoldDB" id="A0A1E1X0I7"/>
<sequence>AIKLLSPPHHYRLFKRSNGTSTSFTTESPCVELDYVEFNSTSDLVTLSTRNQTPQSHWELKLFDVSVDNNDTAILHYEEEYESDDEARISRVDYRLVYLAQNSCYIVEKVEEIRTTAAERGTQSQKCELWTVKKEESESRSGIEAQNECKRQFDVLCLPGEQIWTEKCTQ</sequence>
<protein>
    <submittedName>
        <fullName evidence="1">Uncharacterized protein</fullName>
    </submittedName>
</protein>
<organism evidence="1">
    <name type="scientific">Amblyomma aureolatum</name>
    <dbReference type="NCBI Taxonomy" id="187763"/>
    <lineage>
        <taxon>Eukaryota</taxon>
        <taxon>Metazoa</taxon>
        <taxon>Ecdysozoa</taxon>
        <taxon>Arthropoda</taxon>
        <taxon>Chelicerata</taxon>
        <taxon>Arachnida</taxon>
        <taxon>Acari</taxon>
        <taxon>Parasitiformes</taxon>
        <taxon>Ixodida</taxon>
        <taxon>Ixodoidea</taxon>
        <taxon>Ixodidae</taxon>
        <taxon>Amblyomminae</taxon>
        <taxon>Amblyomma</taxon>
    </lineage>
</organism>
<dbReference type="Pfam" id="PF02098">
    <property type="entry name" value="His_binding"/>
    <property type="match status" value="1"/>
</dbReference>
<dbReference type="InterPro" id="IPR002970">
    <property type="entry name" value="Tick_his-bd"/>
</dbReference>
<dbReference type="GO" id="GO:0043176">
    <property type="term" value="F:amine binding"/>
    <property type="evidence" value="ECO:0007669"/>
    <property type="project" value="InterPro"/>
</dbReference>
<dbReference type="SUPFAM" id="SSF50814">
    <property type="entry name" value="Lipocalins"/>
    <property type="match status" value="1"/>
</dbReference>
<name>A0A1E1X0I7_9ACAR</name>
<dbReference type="GO" id="GO:0030682">
    <property type="term" value="P:symbiont-mediated perturbation of host defenses"/>
    <property type="evidence" value="ECO:0007669"/>
    <property type="project" value="InterPro"/>
</dbReference>
<proteinExistence type="evidence at transcript level"/>
<feature type="non-terminal residue" evidence="1">
    <location>
        <position position="1"/>
    </location>
</feature>
<accession>A0A1E1X0I7</accession>
<reference evidence="1" key="1">
    <citation type="journal article" date="2017" name="Front. Cell. Infect. Microbiol.">
        <title>The Distinct Transcriptional Response of the Midgut of Amblyomma sculptum and Amblyomma aureolatum Ticks to Rickettsia rickettsii Correlates to Their Differences in Susceptibility to Infection.</title>
        <authorList>
            <person name="Martins L.A."/>
            <person name="Galletti M.F.B.M."/>
            <person name="Ribeiro J.M."/>
            <person name="Fujita A."/>
            <person name="Costa F.B."/>
            <person name="Labruna M.B."/>
            <person name="Daffre S."/>
            <person name="Fogaca A.C."/>
        </authorList>
    </citation>
    <scope>NUCLEOTIDE SEQUENCE</scope>
</reference>
<evidence type="ECO:0000313" key="1">
    <source>
        <dbReference type="EMBL" id="JAT92754.1"/>
    </source>
</evidence>